<keyword evidence="3" id="KW-1185">Reference proteome</keyword>
<dbReference type="EnsemblMetazoa" id="XM_006563710">
    <property type="protein sequence ID" value="XP_006563773"/>
    <property type="gene ID" value="LOC102655352"/>
</dbReference>
<dbReference type="GeneID" id="102655352"/>
<protein>
    <submittedName>
        <fullName evidence="4">Uncharacterized protein LOC102655352</fullName>
    </submittedName>
</protein>
<evidence type="ECO:0000256" key="1">
    <source>
        <dbReference type="SAM" id="SignalP"/>
    </source>
</evidence>
<dbReference type="OrthoDB" id="8180894at2759"/>
<evidence type="ECO:0000313" key="3">
    <source>
        <dbReference type="Proteomes" id="UP000005203"/>
    </source>
</evidence>
<sequence length="115" mass="13961">MFKLFHLYFHIIILVITSVSKKEYKLPSDVLEKLWRKSTDENYGGIAVKKQLFQDIFMEDQKDDKLQFGYVCENPIQWEQRFEEKDLSNNRHRGKVKWGDMDGNYGEHYWDINHK</sequence>
<feature type="signal peptide" evidence="1">
    <location>
        <begin position="1"/>
        <end position="21"/>
    </location>
</feature>
<dbReference type="AlphaFoldDB" id="A0A7M7GVE6"/>
<keyword evidence="1" id="KW-0732">Signal</keyword>
<dbReference type="RefSeq" id="XP_006563773.1">
    <property type="nucleotide sequence ID" value="XM_006563710.3"/>
</dbReference>
<reference evidence="2" key="1">
    <citation type="submission" date="2021-01" db="UniProtKB">
        <authorList>
            <consortium name="EnsemblMetazoa"/>
        </authorList>
    </citation>
    <scope>IDENTIFICATION</scope>
    <source>
        <strain evidence="2">DH4</strain>
    </source>
</reference>
<evidence type="ECO:0000313" key="2">
    <source>
        <dbReference type="EnsemblMetazoa" id="XP_006563773"/>
    </source>
</evidence>
<dbReference type="Proteomes" id="UP000005203">
    <property type="component" value="Linkage group LG15"/>
</dbReference>
<feature type="chain" id="PRO_5044659632" evidence="1">
    <location>
        <begin position="22"/>
        <end position="115"/>
    </location>
</feature>
<reference evidence="4" key="2">
    <citation type="submission" date="2025-04" db="UniProtKB">
        <authorList>
            <consortium name="RefSeq"/>
        </authorList>
    </citation>
    <scope>IDENTIFICATION</scope>
    <source>
        <strain evidence="4">DH4</strain>
        <tissue evidence="4">Whole body</tissue>
    </source>
</reference>
<accession>A0A7M7GVE6</accession>
<gene>
    <name evidence="4" type="primary">LOC102655352</name>
</gene>
<evidence type="ECO:0000313" key="4">
    <source>
        <dbReference type="RefSeq" id="XP_006563773.1"/>
    </source>
</evidence>
<dbReference type="KEGG" id="ame:102655352"/>
<accession>A0A8B6YYT3</accession>
<proteinExistence type="predicted"/>
<organism evidence="2">
    <name type="scientific">Apis mellifera</name>
    <name type="common">Honeybee</name>
    <dbReference type="NCBI Taxonomy" id="7460"/>
    <lineage>
        <taxon>Eukaryota</taxon>
        <taxon>Metazoa</taxon>
        <taxon>Ecdysozoa</taxon>
        <taxon>Arthropoda</taxon>
        <taxon>Hexapoda</taxon>
        <taxon>Insecta</taxon>
        <taxon>Pterygota</taxon>
        <taxon>Neoptera</taxon>
        <taxon>Endopterygota</taxon>
        <taxon>Hymenoptera</taxon>
        <taxon>Apocrita</taxon>
        <taxon>Aculeata</taxon>
        <taxon>Apoidea</taxon>
        <taxon>Anthophila</taxon>
        <taxon>Apidae</taxon>
        <taxon>Apis</taxon>
    </lineage>
</organism>
<name>A0A7M7GVE6_APIME</name>